<gene>
    <name evidence="2" type="ORF">TVY486_0802150</name>
</gene>
<proteinExistence type="predicted"/>
<protein>
    <submittedName>
        <fullName evidence="2">Uncharacterized protein</fullName>
    </submittedName>
</protein>
<name>G0U0K7_TRYVY</name>
<evidence type="ECO:0000256" key="1">
    <source>
        <dbReference type="SAM" id="Phobius"/>
    </source>
</evidence>
<keyword evidence="1" id="KW-0812">Transmembrane</keyword>
<reference evidence="2" key="1">
    <citation type="journal article" date="2012" name="Proc. Natl. Acad. Sci. U.S.A.">
        <title>Antigenic diversity is generated by distinct evolutionary mechanisms in African trypanosome species.</title>
        <authorList>
            <person name="Jackson A.P."/>
            <person name="Berry A."/>
            <person name="Aslett M."/>
            <person name="Allison H.C."/>
            <person name="Burton P."/>
            <person name="Vavrova-Anderson J."/>
            <person name="Brown R."/>
            <person name="Browne H."/>
            <person name="Corton N."/>
            <person name="Hauser H."/>
            <person name="Gamble J."/>
            <person name="Gilderthorp R."/>
            <person name="Marcello L."/>
            <person name="McQuillan J."/>
            <person name="Otto T.D."/>
            <person name="Quail M.A."/>
            <person name="Sanders M.J."/>
            <person name="van Tonder A."/>
            <person name="Ginger M.L."/>
            <person name="Field M.C."/>
            <person name="Barry J.D."/>
            <person name="Hertz-Fowler C."/>
            <person name="Berriman M."/>
        </authorList>
    </citation>
    <scope>NUCLEOTIDE SEQUENCE</scope>
    <source>
        <strain evidence="2">Y486</strain>
    </source>
</reference>
<accession>G0U0K7</accession>
<keyword evidence="1" id="KW-0472">Membrane</keyword>
<evidence type="ECO:0000313" key="2">
    <source>
        <dbReference type="EMBL" id="CCC49606.1"/>
    </source>
</evidence>
<keyword evidence="1" id="KW-1133">Transmembrane helix</keyword>
<sequence length="106" mass="12448">MCERSEEIKKMNGFHHFFHLIYIFPHFAFCLHSFSINIKGRRTPLLRCPYEVKLIHHQHVHSKRAEKLRHRAHPAFIGVSRIKIILAGLADIPPFSISTTCRQAHK</sequence>
<feature type="transmembrane region" description="Helical" evidence="1">
    <location>
        <begin position="20"/>
        <end position="38"/>
    </location>
</feature>
<dbReference type="EMBL" id="HE573024">
    <property type="protein sequence ID" value="CCC49606.1"/>
    <property type="molecule type" value="Genomic_DNA"/>
</dbReference>
<dbReference type="AlphaFoldDB" id="G0U0K7"/>
<organism evidence="2">
    <name type="scientific">Trypanosoma vivax (strain Y486)</name>
    <dbReference type="NCBI Taxonomy" id="1055687"/>
    <lineage>
        <taxon>Eukaryota</taxon>
        <taxon>Discoba</taxon>
        <taxon>Euglenozoa</taxon>
        <taxon>Kinetoplastea</taxon>
        <taxon>Metakinetoplastina</taxon>
        <taxon>Trypanosomatida</taxon>
        <taxon>Trypanosomatidae</taxon>
        <taxon>Trypanosoma</taxon>
        <taxon>Duttonella</taxon>
    </lineage>
</organism>